<evidence type="ECO:0000256" key="3">
    <source>
        <dbReference type="ARBA" id="ARBA00022448"/>
    </source>
</evidence>
<feature type="transmembrane region" description="Helical" evidence="8">
    <location>
        <begin position="338"/>
        <end position="359"/>
    </location>
</feature>
<comment type="subcellular location">
    <subcellularLocation>
        <location evidence="1">Cell membrane</location>
        <topology evidence="1">Multi-pass membrane protein</topology>
    </subcellularLocation>
</comment>
<accession>A0A1L7WIR6</accession>
<feature type="transmembrane region" description="Helical" evidence="8">
    <location>
        <begin position="111"/>
        <end position="136"/>
    </location>
</feature>
<dbReference type="OrthoDB" id="1099at2759"/>
<dbReference type="GO" id="GO:0005886">
    <property type="term" value="C:plasma membrane"/>
    <property type="evidence" value="ECO:0007669"/>
    <property type="project" value="UniProtKB-SubCell"/>
</dbReference>
<dbReference type="InterPro" id="IPR051629">
    <property type="entry name" value="Sulfite_efflux_TDT"/>
</dbReference>
<feature type="transmembrane region" description="Helical" evidence="8">
    <location>
        <begin position="39"/>
        <end position="57"/>
    </location>
</feature>
<evidence type="ECO:0000256" key="4">
    <source>
        <dbReference type="ARBA" id="ARBA00022475"/>
    </source>
</evidence>
<dbReference type="EMBL" id="FJOG01000003">
    <property type="protein sequence ID" value="CZR52650.1"/>
    <property type="molecule type" value="Genomic_DNA"/>
</dbReference>
<keyword evidence="10" id="KW-1185">Reference proteome</keyword>
<organism evidence="9 10">
    <name type="scientific">Phialocephala subalpina</name>
    <dbReference type="NCBI Taxonomy" id="576137"/>
    <lineage>
        <taxon>Eukaryota</taxon>
        <taxon>Fungi</taxon>
        <taxon>Dikarya</taxon>
        <taxon>Ascomycota</taxon>
        <taxon>Pezizomycotina</taxon>
        <taxon>Leotiomycetes</taxon>
        <taxon>Helotiales</taxon>
        <taxon>Mollisiaceae</taxon>
        <taxon>Phialocephala</taxon>
        <taxon>Phialocephala fortinii species complex</taxon>
    </lineage>
</organism>
<evidence type="ECO:0000256" key="7">
    <source>
        <dbReference type="ARBA" id="ARBA00023136"/>
    </source>
</evidence>
<keyword evidence="6 8" id="KW-1133">Transmembrane helix</keyword>
<feature type="transmembrane region" description="Helical" evidence="8">
    <location>
        <begin position="365"/>
        <end position="392"/>
    </location>
</feature>
<name>A0A1L7WIR6_9HELO</name>
<dbReference type="AlphaFoldDB" id="A0A1L7WIR6"/>
<feature type="transmembrane region" description="Helical" evidence="8">
    <location>
        <begin position="148"/>
        <end position="169"/>
    </location>
</feature>
<gene>
    <name evidence="9" type="ORF">PAC_02527</name>
</gene>
<dbReference type="InterPro" id="IPR038665">
    <property type="entry name" value="Voltage-dep_anion_channel_sf"/>
</dbReference>
<keyword evidence="5 8" id="KW-0812">Transmembrane</keyword>
<proteinExistence type="inferred from homology"/>
<evidence type="ECO:0000313" key="10">
    <source>
        <dbReference type="Proteomes" id="UP000184330"/>
    </source>
</evidence>
<feature type="transmembrane region" description="Helical" evidence="8">
    <location>
        <begin position="181"/>
        <end position="204"/>
    </location>
</feature>
<keyword evidence="7 8" id="KW-0472">Membrane</keyword>
<evidence type="ECO:0000256" key="6">
    <source>
        <dbReference type="ARBA" id="ARBA00022989"/>
    </source>
</evidence>
<protein>
    <recommendedName>
        <fullName evidence="11">C4-dicarboxylate transport protein mae1</fullName>
    </recommendedName>
</protein>
<evidence type="ECO:0000256" key="5">
    <source>
        <dbReference type="ARBA" id="ARBA00022692"/>
    </source>
</evidence>
<feature type="transmembrane region" description="Helical" evidence="8">
    <location>
        <begin position="69"/>
        <end position="90"/>
    </location>
</feature>
<keyword evidence="4" id="KW-1003">Cell membrane</keyword>
<feature type="transmembrane region" description="Helical" evidence="8">
    <location>
        <begin position="254"/>
        <end position="276"/>
    </location>
</feature>
<dbReference type="STRING" id="576137.A0A1L7WIR6"/>
<keyword evidence="3" id="KW-0813">Transport</keyword>
<reference evidence="9 10" key="1">
    <citation type="submission" date="2016-03" db="EMBL/GenBank/DDBJ databases">
        <authorList>
            <person name="Ploux O."/>
        </authorList>
    </citation>
    <scope>NUCLEOTIDE SEQUENCE [LARGE SCALE GENOMIC DNA]</scope>
    <source>
        <strain evidence="9 10">UAMH 11012</strain>
    </source>
</reference>
<evidence type="ECO:0000256" key="2">
    <source>
        <dbReference type="ARBA" id="ARBA00008566"/>
    </source>
</evidence>
<evidence type="ECO:0000313" key="9">
    <source>
        <dbReference type="EMBL" id="CZR52650.1"/>
    </source>
</evidence>
<feature type="transmembrane region" description="Helical" evidence="8">
    <location>
        <begin position="216"/>
        <end position="242"/>
    </location>
</feature>
<dbReference type="Pfam" id="PF03595">
    <property type="entry name" value="SLAC1"/>
    <property type="match status" value="1"/>
</dbReference>
<dbReference type="PANTHER" id="PTHR31686">
    <property type="match status" value="1"/>
</dbReference>
<dbReference type="Proteomes" id="UP000184330">
    <property type="component" value="Unassembled WGS sequence"/>
</dbReference>
<dbReference type="PANTHER" id="PTHR31686:SF3">
    <property type="entry name" value="ACID TRANSPORT PROTEIN, PUTATIVE (AFU_ORTHOLOGUE AFUA_4G09410)-RELATED"/>
    <property type="match status" value="1"/>
</dbReference>
<evidence type="ECO:0000256" key="1">
    <source>
        <dbReference type="ARBA" id="ARBA00004651"/>
    </source>
</evidence>
<feature type="transmembrane region" description="Helical" evidence="8">
    <location>
        <begin position="296"/>
        <end position="326"/>
    </location>
</feature>
<dbReference type="InterPro" id="IPR004695">
    <property type="entry name" value="SLAC1/Mae1/Ssu1/TehA"/>
</dbReference>
<dbReference type="Gene3D" id="1.50.10.150">
    <property type="entry name" value="Voltage-dependent anion channel"/>
    <property type="match status" value="1"/>
</dbReference>
<sequence length="414" mass="46242">MVFARIQDYGSRAGNNMSPDDGPYEPLNRSWFRALVQDFTPIWFTWCMNAGIIAILLHQLPYQFNSLHVLSTVAFLVDFVLFTIFSLIMITRFIWFRRQAYYEITDNINDLALGACWPIAWQIISSLVCLIVSNTYWGGHAFTIVGYVMWWIGTGWMVAYLLFAFLTLIRRHKTKDQKLPPTIVIPAVGVATVATTGGVIASYADGLSARLAVPTIIVSYMCVGIGIFMAIFLYTILLHGLFQDGWPVPDNITSMWVFVAPMGQSAAAVQILSSAASTHGRFAGYNKGIFLTESAATPLSVACILLGLWMSGMGVIWALIAFVAMMEKAWQGKLKWSLVWNSIIFPMGTLTTSFLLFSIEMDSPAFRVVTTALVILLVLVFFLNAFFAVWRISKGELLIVRKNPRARRDENGST</sequence>
<evidence type="ECO:0000256" key="8">
    <source>
        <dbReference type="SAM" id="Phobius"/>
    </source>
</evidence>
<comment type="similarity">
    <text evidence="2">Belongs to the tellurite-resistance/dicarboxylate transporter (TDT) family.</text>
</comment>
<dbReference type="GO" id="GO:0000319">
    <property type="term" value="F:sulfite transmembrane transporter activity"/>
    <property type="evidence" value="ECO:0007669"/>
    <property type="project" value="TreeGrafter"/>
</dbReference>
<evidence type="ECO:0008006" key="11">
    <source>
        <dbReference type="Google" id="ProtNLM"/>
    </source>
</evidence>